<proteinExistence type="predicted"/>
<evidence type="ECO:0000256" key="1">
    <source>
        <dbReference type="SAM" id="MobiDB-lite"/>
    </source>
</evidence>
<dbReference type="EnsemblPlants" id="OMERI03G30130.4">
    <property type="protein sequence ID" value="OMERI03G30130.4"/>
    <property type="gene ID" value="OMERI03G30130"/>
</dbReference>
<dbReference type="Gramene" id="OMERI03G30130.4">
    <property type="protein sequence ID" value="OMERI03G30130.4"/>
    <property type="gene ID" value="OMERI03G30130"/>
</dbReference>
<evidence type="ECO:0000313" key="2">
    <source>
        <dbReference type="EnsemblPlants" id="OMERI03G30130.4"/>
    </source>
</evidence>
<dbReference type="PROSITE" id="PS51257">
    <property type="entry name" value="PROKAR_LIPOPROTEIN"/>
    <property type="match status" value="1"/>
</dbReference>
<keyword evidence="3" id="KW-1185">Reference proteome</keyword>
<dbReference type="AlphaFoldDB" id="A0A0E0D6E4"/>
<name>A0A0E0D6E4_9ORYZ</name>
<feature type="region of interest" description="Disordered" evidence="1">
    <location>
        <begin position="100"/>
        <end position="119"/>
    </location>
</feature>
<evidence type="ECO:0000313" key="3">
    <source>
        <dbReference type="Proteomes" id="UP000008021"/>
    </source>
</evidence>
<reference evidence="2" key="2">
    <citation type="submission" date="2018-05" db="EMBL/GenBank/DDBJ databases">
        <title>OmerRS3 (Oryza meridionalis Reference Sequence Version 3).</title>
        <authorList>
            <person name="Zhang J."/>
            <person name="Kudrna D."/>
            <person name="Lee S."/>
            <person name="Talag J."/>
            <person name="Welchert J."/>
            <person name="Wing R.A."/>
        </authorList>
    </citation>
    <scope>NUCLEOTIDE SEQUENCE [LARGE SCALE GENOMIC DNA]</scope>
    <source>
        <strain evidence="2">cv. OR44</strain>
    </source>
</reference>
<dbReference type="HOGENOM" id="CLU_1139542_0_0_1"/>
<dbReference type="Proteomes" id="UP000008021">
    <property type="component" value="Chromosome 3"/>
</dbReference>
<organism evidence="2">
    <name type="scientific">Oryza meridionalis</name>
    <dbReference type="NCBI Taxonomy" id="40149"/>
    <lineage>
        <taxon>Eukaryota</taxon>
        <taxon>Viridiplantae</taxon>
        <taxon>Streptophyta</taxon>
        <taxon>Embryophyta</taxon>
        <taxon>Tracheophyta</taxon>
        <taxon>Spermatophyta</taxon>
        <taxon>Magnoliopsida</taxon>
        <taxon>Liliopsida</taxon>
        <taxon>Poales</taxon>
        <taxon>Poaceae</taxon>
        <taxon>BOP clade</taxon>
        <taxon>Oryzoideae</taxon>
        <taxon>Oryzeae</taxon>
        <taxon>Oryzinae</taxon>
        <taxon>Oryza</taxon>
    </lineage>
</organism>
<sequence length="244" mass="24171">MEDPRHSTNSFESLRRCFGFCYCGNAFGAAAGGGCCCWAAVLAITKCRALLGSGRNAHTATSSFTWTPRSTSLVVSFCRIMVWQLESLLVSSMAITSSGDARGSSSPRIHAGGGGAASSSSSSFCGTAAGGTCAAAACNGTASMGSVAIGAAASMSMGSTVAGGGAGTASAVLPDALGEFPTAAALFEVVVVWGANWAASPELTDDGESDRKPGATSSLNLASDVVTVADDCTFVSLSSTHDSA</sequence>
<protein>
    <submittedName>
        <fullName evidence="2">Uncharacterized protein</fullName>
    </submittedName>
</protein>
<accession>A0A0E0D6E4</accession>
<reference evidence="2" key="1">
    <citation type="submission" date="2015-04" db="UniProtKB">
        <authorList>
            <consortium name="EnsemblPlants"/>
        </authorList>
    </citation>
    <scope>IDENTIFICATION</scope>
</reference>